<evidence type="ECO:0000256" key="5">
    <source>
        <dbReference type="SAM" id="MobiDB-lite"/>
    </source>
</evidence>
<feature type="region of interest" description="Disordered" evidence="5">
    <location>
        <begin position="1"/>
        <end position="85"/>
    </location>
</feature>
<comment type="subcellular location">
    <subcellularLocation>
        <location evidence="1">Membrane</location>
        <topology evidence="1">Multi-pass membrane protein</topology>
    </subcellularLocation>
</comment>
<proteinExistence type="predicted"/>
<gene>
    <name evidence="8" type="ORF">B0J12DRAFT_713937</name>
</gene>
<dbReference type="InterPro" id="IPR020846">
    <property type="entry name" value="MFS_dom"/>
</dbReference>
<dbReference type="InterPro" id="IPR011701">
    <property type="entry name" value="MFS"/>
</dbReference>
<feature type="transmembrane region" description="Helical" evidence="6">
    <location>
        <begin position="192"/>
        <end position="212"/>
    </location>
</feature>
<comment type="caution">
    <text evidence="8">The sequence shown here is derived from an EMBL/GenBank/DDBJ whole genome shotgun (WGS) entry which is preliminary data.</text>
</comment>
<evidence type="ECO:0000256" key="3">
    <source>
        <dbReference type="ARBA" id="ARBA00022989"/>
    </source>
</evidence>
<dbReference type="PANTHER" id="PTHR23514:SF6">
    <property type="entry name" value="MAJOR FACILITATOR SUPERFAMILY (MFS) PROFILE DOMAIN-CONTAINING PROTEIN"/>
    <property type="match status" value="1"/>
</dbReference>
<dbReference type="PANTHER" id="PTHR23514">
    <property type="entry name" value="BYPASS OF STOP CODON PROTEIN 6"/>
    <property type="match status" value="1"/>
</dbReference>
<protein>
    <submittedName>
        <fullName evidence="8">Major facilitator superfamily domain-containing protein</fullName>
    </submittedName>
</protein>
<accession>A0ABQ8FVU4</accession>
<keyword evidence="4 6" id="KW-0472">Membrane</keyword>
<feature type="transmembrane region" description="Helical" evidence="6">
    <location>
        <begin position="454"/>
        <end position="477"/>
    </location>
</feature>
<feature type="transmembrane region" description="Helical" evidence="6">
    <location>
        <begin position="396"/>
        <end position="415"/>
    </location>
</feature>
<dbReference type="EMBL" id="JAGTJR010000045">
    <property type="protein sequence ID" value="KAH7030170.1"/>
    <property type="molecule type" value="Genomic_DNA"/>
</dbReference>
<feature type="domain" description="Major facilitator superfamily (MFS) profile" evidence="7">
    <location>
        <begin position="330"/>
        <end position="511"/>
    </location>
</feature>
<feature type="transmembrane region" description="Helical" evidence="6">
    <location>
        <begin position="169"/>
        <end position="186"/>
    </location>
</feature>
<sequence>MAHALGNFFDIQDPKRITTPPLTRKKSVSIRTPPSNQELDDLIFGEALSGPQTHPSTPQHADLPPSFPSGAQTPATPGELEGAAPNTPSAPLIPTLWNPPMNKYRVLCACLVYFGNGLSDAAPGALIPYMETWYRIGYATVSLIFVTNACGFIGAAFLTDAILTRLGRARTLVLSELIMIAGYIVIVNTPPFGGVVAAFFLLGFGCAINLALNNVFCSNLDRSTVILGLAHGSYGVGGTVGPIAATALASSGTLWSRFYFVTLGIRAACVVFNAWAFWKYEKENGRAEGTDANLLAELERTASRQMAAGADEQQHSKKQLLAQALRNRVTLIGAAFIFMYQGAEVAIAGWVISFLINYRGGAPAQVGYVTAGFFGGITLGRFALTPLCHRYGERRAVVALTLGALVLDTLVWLVPNLLSNTIFVALCGLFLGPVYPCAQTIFSRSLPRRIQTTSVGFIAGAGSSGGAVMPFLTGLLAQGAGTWVLHPVCVGAFVGMVACWAVLPRVEKRRE</sequence>
<evidence type="ECO:0000256" key="4">
    <source>
        <dbReference type="ARBA" id="ARBA00023136"/>
    </source>
</evidence>
<dbReference type="InterPro" id="IPR051788">
    <property type="entry name" value="MFS_Transporter"/>
</dbReference>
<dbReference type="Proteomes" id="UP000774617">
    <property type="component" value="Unassembled WGS sequence"/>
</dbReference>
<dbReference type="InterPro" id="IPR036259">
    <property type="entry name" value="MFS_trans_sf"/>
</dbReference>
<evidence type="ECO:0000256" key="2">
    <source>
        <dbReference type="ARBA" id="ARBA00022692"/>
    </source>
</evidence>
<feature type="transmembrane region" description="Helical" evidence="6">
    <location>
        <begin position="483"/>
        <end position="503"/>
    </location>
</feature>
<keyword evidence="2 6" id="KW-0812">Transmembrane</keyword>
<feature type="transmembrane region" description="Helical" evidence="6">
    <location>
        <begin position="329"/>
        <end position="356"/>
    </location>
</feature>
<reference evidence="8 9" key="1">
    <citation type="journal article" date="2021" name="Nat. Commun.">
        <title>Genetic determinants of endophytism in the Arabidopsis root mycobiome.</title>
        <authorList>
            <person name="Mesny F."/>
            <person name="Miyauchi S."/>
            <person name="Thiergart T."/>
            <person name="Pickel B."/>
            <person name="Atanasova L."/>
            <person name="Karlsson M."/>
            <person name="Huettel B."/>
            <person name="Barry K.W."/>
            <person name="Haridas S."/>
            <person name="Chen C."/>
            <person name="Bauer D."/>
            <person name="Andreopoulos W."/>
            <person name="Pangilinan J."/>
            <person name="LaButti K."/>
            <person name="Riley R."/>
            <person name="Lipzen A."/>
            <person name="Clum A."/>
            <person name="Drula E."/>
            <person name="Henrissat B."/>
            <person name="Kohler A."/>
            <person name="Grigoriev I.V."/>
            <person name="Martin F.M."/>
            <person name="Hacquard S."/>
        </authorList>
    </citation>
    <scope>NUCLEOTIDE SEQUENCE [LARGE SCALE GENOMIC DNA]</scope>
    <source>
        <strain evidence="8 9">MPI-SDFR-AT-0080</strain>
    </source>
</reference>
<name>A0ABQ8FVU4_9PEZI</name>
<evidence type="ECO:0000313" key="8">
    <source>
        <dbReference type="EMBL" id="KAH7030170.1"/>
    </source>
</evidence>
<keyword evidence="3 6" id="KW-1133">Transmembrane helix</keyword>
<evidence type="ECO:0000256" key="6">
    <source>
        <dbReference type="SAM" id="Phobius"/>
    </source>
</evidence>
<dbReference type="Pfam" id="PF07690">
    <property type="entry name" value="MFS_1"/>
    <property type="match status" value="1"/>
</dbReference>
<feature type="compositionally biased region" description="Polar residues" evidence="5">
    <location>
        <begin position="50"/>
        <end position="59"/>
    </location>
</feature>
<feature type="transmembrane region" description="Helical" evidence="6">
    <location>
        <begin position="136"/>
        <end position="157"/>
    </location>
</feature>
<feature type="transmembrane region" description="Helical" evidence="6">
    <location>
        <begin position="224"/>
        <end position="245"/>
    </location>
</feature>
<keyword evidence="9" id="KW-1185">Reference proteome</keyword>
<evidence type="ECO:0000259" key="7">
    <source>
        <dbReference type="PROSITE" id="PS50850"/>
    </source>
</evidence>
<feature type="transmembrane region" description="Helical" evidence="6">
    <location>
        <begin position="421"/>
        <end position="442"/>
    </location>
</feature>
<feature type="transmembrane region" description="Helical" evidence="6">
    <location>
        <begin position="362"/>
        <end position="384"/>
    </location>
</feature>
<dbReference type="Gene3D" id="1.20.1250.20">
    <property type="entry name" value="MFS general substrate transporter like domains"/>
    <property type="match status" value="2"/>
</dbReference>
<dbReference type="PROSITE" id="PS50850">
    <property type="entry name" value="MFS"/>
    <property type="match status" value="1"/>
</dbReference>
<evidence type="ECO:0000313" key="9">
    <source>
        <dbReference type="Proteomes" id="UP000774617"/>
    </source>
</evidence>
<evidence type="ECO:0000256" key="1">
    <source>
        <dbReference type="ARBA" id="ARBA00004141"/>
    </source>
</evidence>
<organism evidence="8 9">
    <name type="scientific">Macrophomina phaseolina</name>
    <dbReference type="NCBI Taxonomy" id="35725"/>
    <lineage>
        <taxon>Eukaryota</taxon>
        <taxon>Fungi</taxon>
        <taxon>Dikarya</taxon>
        <taxon>Ascomycota</taxon>
        <taxon>Pezizomycotina</taxon>
        <taxon>Dothideomycetes</taxon>
        <taxon>Dothideomycetes incertae sedis</taxon>
        <taxon>Botryosphaeriales</taxon>
        <taxon>Botryosphaeriaceae</taxon>
        <taxon>Macrophomina</taxon>
    </lineage>
</organism>
<dbReference type="SUPFAM" id="SSF103473">
    <property type="entry name" value="MFS general substrate transporter"/>
    <property type="match status" value="1"/>
</dbReference>
<feature type="transmembrane region" description="Helical" evidence="6">
    <location>
        <begin position="257"/>
        <end position="278"/>
    </location>
</feature>